<evidence type="ECO:0000256" key="1">
    <source>
        <dbReference type="SAM" id="MobiDB-lite"/>
    </source>
</evidence>
<feature type="transmembrane region" description="Helical" evidence="2">
    <location>
        <begin position="144"/>
        <end position="162"/>
    </location>
</feature>
<keyword evidence="2" id="KW-0812">Transmembrane</keyword>
<dbReference type="Proteomes" id="UP000580474">
    <property type="component" value="Unassembled WGS sequence"/>
</dbReference>
<feature type="domain" description="Putative zinc-finger" evidence="3">
    <location>
        <begin position="3"/>
        <end position="37"/>
    </location>
</feature>
<comment type="caution">
    <text evidence="4">The sequence shown here is derived from an EMBL/GenBank/DDBJ whole genome shotgun (WGS) entry which is preliminary data.</text>
</comment>
<sequence>MNCESCRNSVSAVLDGEPPEFPEAEVDAHLETCAACRAFQAEAGELTRHLRVRLVAPTPDLAGAVLARVPRRDRVRGVLRGALALTATVQILLALAQMVGLVGLHGHAGHGGMTEHLFNESTAWNLALGVGLLWASWRDRTAAGVLPVLSAFVAALAGFSVHDLVVGAATVERVASHALLLVGLGLLFAVHRRGGGGPAPADAGHDGGSGSAGDGSAPELAADQAPPHLRPTAYRRAA</sequence>
<gene>
    <name evidence="4" type="ORF">BJ969_001607</name>
</gene>
<feature type="transmembrane region" description="Helical" evidence="2">
    <location>
        <begin position="121"/>
        <end position="137"/>
    </location>
</feature>
<evidence type="ECO:0000313" key="5">
    <source>
        <dbReference type="Proteomes" id="UP000580474"/>
    </source>
</evidence>
<dbReference type="Pfam" id="PF13490">
    <property type="entry name" value="zf-HC2"/>
    <property type="match status" value="1"/>
</dbReference>
<dbReference type="AlphaFoldDB" id="A0A840NGU3"/>
<dbReference type="RefSeq" id="WP_184478194.1">
    <property type="nucleotide sequence ID" value="NZ_JACHIV010000001.1"/>
</dbReference>
<evidence type="ECO:0000313" key="4">
    <source>
        <dbReference type="EMBL" id="MBB5068519.1"/>
    </source>
</evidence>
<keyword evidence="5" id="KW-1185">Reference proteome</keyword>
<feature type="region of interest" description="Disordered" evidence="1">
    <location>
        <begin position="197"/>
        <end position="238"/>
    </location>
</feature>
<protein>
    <submittedName>
        <fullName evidence="4">Putative anti-sigma-YlaC factor YlaD</fullName>
    </submittedName>
</protein>
<feature type="transmembrane region" description="Helical" evidence="2">
    <location>
        <begin position="174"/>
        <end position="190"/>
    </location>
</feature>
<dbReference type="InterPro" id="IPR027383">
    <property type="entry name" value="Znf_put"/>
</dbReference>
<name>A0A840NGU3_9PSEU</name>
<proteinExistence type="predicted"/>
<feature type="transmembrane region" description="Helical" evidence="2">
    <location>
        <begin position="78"/>
        <end position="101"/>
    </location>
</feature>
<reference evidence="4 5" key="1">
    <citation type="submission" date="2020-08" db="EMBL/GenBank/DDBJ databases">
        <title>Sequencing the genomes of 1000 actinobacteria strains.</title>
        <authorList>
            <person name="Klenk H.-P."/>
        </authorList>
    </citation>
    <scope>NUCLEOTIDE SEQUENCE [LARGE SCALE GENOMIC DNA]</scope>
    <source>
        <strain evidence="4 5">DSM 45582</strain>
    </source>
</reference>
<keyword evidence="2" id="KW-0472">Membrane</keyword>
<evidence type="ECO:0000256" key="2">
    <source>
        <dbReference type="SAM" id="Phobius"/>
    </source>
</evidence>
<keyword evidence="2" id="KW-1133">Transmembrane helix</keyword>
<dbReference type="EMBL" id="JACHIV010000001">
    <property type="protein sequence ID" value="MBB5068519.1"/>
    <property type="molecule type" value="Genomic_DNA"/>
</dbReference>
<evidence type="ECO:0000259" key="3">
    <source>
        <dbReference type="Pfam" id="PF13490"/>
    </source>
</evidence>
<organism evidence="4 5">
    <name type="scientific">Saccharopolyspora gloriosae</name>
    <dbReference type="NCBI Taxonomy" id="455344"/>
    <lineage>
        <taxon>Bacteria</taxon>
        <taxon>Bacillati</taxon>
        <taxon>Actinomycetota</taxon>
        <taxon>Actinomycetes</taxon>
        <taxon>Pseudonocardiales</taxon>
        <taxon>Pseudonocardiaceae</taxon>
        <taxon>Saccharopolyspora</taxon>
    </lineage>
</organism>
<accession>A0A840NGU3</accession>